<gene>
    <name evidence="6" type="ORF">Acor_16540</name>
</gene>
<dbReference type="Proteomes" id="UP000334990">
    <property type="component" value="Unassembled WGS sequence"/>
</dbReference>
<protein>
    <recommendedName>
        <fullName evidence="8">Metalloprotease</fullName>
    </recommendedName>
</protein>
<evidence type="ECO:0000256" key="5">
    <source>
        <dbReference type="SAM" id="SignalP"/>
    </source>
</evidence>
<evidence type="ECO:0000256" key="1">
    <source>
        <dbReference type="ARBA" id="ARBA00004167"/>
    </source>
</evidence>
<dbReference type="InterPro" id="IPR007343">
    <property type="entry name" value="Uncharacterised_pept_Zn_put"/>
</dbReference>
<accession>A0A5M3VXQ5</accession>
<dbReference type="EMBL" id="BLAD01000040">
    <property type="protein sequence ID" value="GER99590.1"/>
    <property type="molecule type" value="Genomic_DNA"/>
</dbReference>
<organism evidence="6 7">
    <name type="scientific">Acrocarpospora corrugata</name>
    <dbReference type="NCBI Taxonomy" id="35763"/>
    <lineage>
        <taxon>Bacteria</taxon>
        <taxon>Bacillati</taxon>
        <taxon>Actinomycetota</taxon>
        <taxon>Actinomycetes</taxon>
        <taxon>Streptosporangiales</taxon>
        <taxon>Streptosporangiaceae</taxon>
        <taxon>Acrocarpospora</taxon>
    </lineage>
</organism>
<reference evidence="6 7" key="1">
    <citation type="submission" date="2019-10" db="EMBL/GenBank/DDBJ databases">
        <title>Whole genome shotgun sequence of Acrocarpospora corrugata NBRC 13972.</title>
        <authorList>
            <person name="Ichikawa N."/>
            <person name="Kimura A."/>
            <person name="Kitahashi Y."/>
            <person name="Komaki H."/>
            <person name="Oguchi A."/>
        </authorList>
    </citation>
    <scope>NUCLEOTIDE SEQUENCE [LARGE SCALE GENOMIC DNA]</scope>
    <source>
        <strain evidence="6 7">NBRC 13972</strain>
    </source>
</reference>
<dbReference type="RefSeq" id="WP_155335965.1">
    <property type="nucleotide sequence ID" value="NZ_BAAABN010000042.1"/>
</dbReference>
<dbReference type="PANTHER" id="PTHR30168:SF0">
    <property type="entry name" value="INNER MEMBRANE PROTEIN"/>
    <property type="match status" value="1"/>
</dbReference>
<evidence type="ECO:0000256" key="3">
    <source>
        <dbReference type="ARBA" id="ARBA00022989"/>
    </source>
</evidence>
<keyword evidence="5" id="KW-0732">Signal</keyword>
<dbReference type="Pfam" id="PF04228">
    <property type="entry name" value="Zn_peptidase"/>
    <property type="match status" value="1"/>
</dbReference>
<dbReference type="AlphaFoldDB" id="A0A5M3VXQ5"/>
<proteinExistence type="predicted"/>
<feature type="chain" id="PRO_5038752036" description="Metalloprotease" evidence="5">
    <location>
        <begin position="20"/>
        <end position="269"/>
    </location>
</feature>
<dbReference type="PANTHER" id="PTHR30168">
    <property type="entry name" value="PUTATIVE MEMBRANE PROTEIN YPFJ"/>
    <property type="match status" value="1"/>
</dbReference>
<comment type="subcellular location">
    <subcellularLocation>
        <location evidence="1">Membrane</location>
        <topology evidence="1">Single-pass membrane protein</topology>
    </subcellularLocation>
</comment>
<keyword evidence="3" id="KW-1133">Transmembrane helix</keyword>
<keyword evidence="2" id="KW-0812">Transmembrane</keyword>
<evidence type="ECO:0000256" key="2">
    <source>
        <dbReference type="ARBA" id="ARBA00022692"/>
    </source>
</evidence>
<dbReference type="GO" id="GO:0016020">
    <property type="term" value="C:membrane"/>
    <property type="evidence" value="ECO:0007669"/>
    <property type="project" value="UniProtKB-SubCell"/>
</dbReference>
<name>A0A5M3VXQ5_9ACTN</name>
<dbReference type="OrthoDB" id="9774900at2"/>
<evidence type="ECO:0000313" key="7">
    <source>
        <dbReference type="Proteomes" id="UP000334990"/>
    </source>
</evidence>
<keyword evidence="4" id="KW-0472">Membrane</keyword>
<feature type="signal peptide" evidence="5">
    <location>
        <begin position="1"/>
        <end position="19"/>
    </location>
</feature>
<evidence type="ECO:0000313" key="6">
    <source>
        <dbReference type="EMBL" id="GER99590.1"/>
    </source>
</evidence>
<sequence length="269" mass="29373">MRTFVLAAALIAGLLPGLAAGEATSATQVRSYAHAPAMPAVLARNPLYRTGPLPRRACSLPGVRKNDPKSAAKYLRAWLGCLDRSWRPLLKAARLPSTKPEVRFIADPGTEACGTDWQEVGVAQYCDGTIVIYFKDSLLKAPDGPVLLDIVAYQYGNHLQALSGIGKAADRLTGSGESELESEHLRRYNLQAHCLAGAFLGSVWKSLHRPTRDWRKFLDTIRGTGDDMRSTQERWHGTGRSIVYWANRGFAKPSPARCNTWTAAGTLVA</sequence>
<keyword evidence="7" id="KW-1185">Reference proteome</keyword>
<comment type="caution">
    <text evidence="6">The sequence shown here is derived from an EMBL/GenBank/DDBJ whole genome shotgun (WGS) entry which is preliminary data.</text>
</comment>
<evidence type="ECO:0008006" key="8">
    <source>
        <dbReference type="Google" id="ProtNLM"/>
    </source>
</evidence>
<evidence type="ECO:0000256" key="4">
    <source>
        <dbReference type="ARBA" id="ARBA00023136"/>
    </source>
</evidence>